<evidence type="ECO:0000259" key="5">
    <source>
        <dbReference type="Pfam" id="PF00535"/>
    </source>
</evidence>
<evidence type="ECO:0000313" key="7">
    <source>
        <dbReference type="Proteomes" id="UP000193017"/>
    </source>
</evidence>
<protein>
    <recommendedName>
        <fullName evidence="5">Glycosyltransferase 2-like domain-containing protein</fullName>
    </recommendedName>
</protein>
<dbReference type="InterPro" id="IPR050834">
    <property type="entry name" value="Glycosyltransf_2"/>
</dbReference>
<feature type="region of interest" description="Disordered" evidence="4">
    <location>
        <begin position="365"/>
        <end position="386"/>
    </location>
</feature>
<dbReference type="Pfam" id="PF00535">
    <property type="entry name" value="Glycos_transf_2"/>
    <property type="match status" value="1"/>
</dbReference>
<accession>A0A1W6CWX6</accession>
<dbReference type="PANTHER" id="PTHR43685">
    <property type="entry name" value="GLYCOSYLTRANSFERASE"/>
    <property type="match status" value="1"/>
</dbReference>
<dbReference type="OrthoDB" id="9802649at2"/>
<dbReference type="Proteomes" id="UP000193017">
    <property type="component" value="Chromosome"/>
</dbReference>
<organism evidence="6 7">
    <name type="scientific">Paracoccus contaminans</name>
    <dbReference type="NCBI Taxonomy" id="1945662"/>
    <lineage>
        <taxon>Bacteria</taxon>
        <taxon>Pseudomonadati</taxon>
        <taxon>Pseudomonadota</taxon>
        <taxon>Alphaproteobacteria</taxon>
        <taxon>Rhodobacterales</taxon>
        <taxon>Paracoccaceae</taxon>
        <taxon>Paracoccus</taxon>
    </lineage>
</organism>
<proteinExistence type="inferred from homology"/>
<evidence type="ECO:0000256" key="1">
    <source>
        <dbReference type="ARBA" id="ARBA00006739"/>
    </source>
</evidence>
<reference evidence="6 7" key="1">
    <citation type="submission" date="2017-03" db="EMBL/GenBank/DDBJ databases">
        <title>Genome sequence of Paracoccus contaminans isolated from a water microcosm.</title>
        <authorList>
            <person name="Aurass P."/>
            <person name="Karste S."/>
            <person name="Trost E."/>
            <person name="Glaeser S.P."/>
            <person name="Kaempfer P."/>
            <person name="Flieger A."/>
        </authorList>
    </citation>
    <scope>NUCLEOTIDE SEQUENCE [LARGE SCALE GENOMIC DNA]</scope>
    <source>
        <strain evidence="7">RKI 16-01929T\LMG 29738T\CCM 8701T\CIP 111112T</strain>
    </source>
</reference>
<dbReference type="Gene3D" id="3.90.550.10">
    <property type="entry name" value="Spore Coat Polysaccharide Biosynthesis Protein SpsA, Chain A"/>
    <property type="match status" value="1"/>
</dbReference>
<keyword evidence="2" id="KW-0328">Glycosyltransferase</keyword>
<dbReference type="EMBL" id="CP020612">
    <property type="protein sequence ID" value="ARJ69367.1"/>
    <property type="molecule type" value="Genomic_DNA"/>
</dbReference>
<sequence>MPPSPIRIAILLAARNGAPFIAAQLASLAGQEYRHWRLVVSDDGSTDGTAEAVTRFALEHPGRDISLIDGPRAGATRNFLSLIGAVQPGEGFAFCDQDDVWLSDRLSRGVRALGGLDGPALHVTRTTICDQTLRPLCPAPLYRRAPSFRNALVQACTPGNTMLVNPQGAALLAAGAPAAAAASVISHDWWSYQMIAGAGGQVIRDPAQTVLYRQHPGNVMGRNDTARAMLARLQGLGRGDYGGWLRANAHALSGAAELLTGENRALLRRFGAALGMGGRAWRPSSCASAFIARPAWERRRCWPLRPPDALGAGRGRDRGARRLAARLKARAFAQEADRCGKRAMPFRRPPPPDCAAKGSAFILPAAPRLGPDHHGSSSGAIRPPPQ</sequence>
<dbReference type="AlphaFoldDB" id="A0A1W6CWX6"/>
<dbReference type="RefSeq" id="WP_085377485.1">
    <property type="nucleotide sequence ID" value="NZ_CP020612.1"/>
</dbReference>
<keyword evidence="7" id="KW-1185">Reference proteome</keyword>
<evidence type="ECO:0000256" key="2">
    <source>
        <dbReference type="ARBA" id="ARBA00022676"/>
    </source>
</evidence>
<keyword evidence="3" id="KW-0808">Transferase</keyword>
<evidence type="ECO:0000256" key="4">
    <source>
        <dbReference type="SAM" id="MobiDB-lite"/>
    </source>
</evidence>
<evidence type="ECO:0000256" key="3">
    <source>
        <dbReference type="ARBA" id="ARBA00022679"/>
    </source>
</evidence>
<dbReference type="GO" id="GO:0016757">
    <property type="term" value="F:glycosyltransferase activity"/>
    <property type="evidence" value="ECO:0007669"/>
    <property type="project" value="UniProtKB-KW"/>
</dbReference>
<name>A0A1W6CWX6_9RHOB</name>
<comment type="similarity">
    <text evidence="1">Belongs to the glycosyltransferase 2 family.</text>
</comment>
<dbReference type="STRING" id="1945662.B0A89_06715"/>
<dbReference type="InterPro" id="IPR001173">
    <property type="entry name" value="Glyco_trans_2-like"/>
</dbReference>
<evidence type="ECO:0000313" key="6">
    <source>
        <dbReference type="EMBL" id="ARJ69367.1"/>
    </source>
</evidence>
<dbReference type="InterPro" id="IPR029044">
    <property type="entry name" value="Nucleotide-diphossugar_trans"/>
</dbReference>
<feature type="domain" description="Glycosyltransferase 2-like" evidence="5">
    <location>
        <begin position="10"/>
        <end position="113"/>
    </location>
</feature>
<gene>
    <name evidence="6" type="ORF">B0A89_06715</name>
</gene>
<dbReference type="SUPFAM" id="SSF53448">
    <property type="entry name" value="Nucleotide-diphospho-sugar transferases"/>
    <property type="match status" value="1"/>
</dbReference>
<dbReference type="PANTHER" id="PTHR43685:SF5">
    <property type="entry name" value="GLYCOSYLTRANSFERASE EPSE-RELATED"/>
    <property type="match status" value="1"/>
</dbReference>
<dbReference type="KEGG" id="pcon:B0A89_06715"/>